<reference evidence="6 7" key="1">
    <citation type="submission" date="2014-09" db="EMBL/GenBank/DDBJ databases">
        <title>Sporocytophaga myxococcoides PG-01 genome sequencing.</title>
        <authorList>
            <person name="Liu L."/>
            <person name="Gao P.J."/>
            <person name="Chen G.J."/>
            <person name="Wang L.S."/>
        </authorList>
    </citation>
    <scope>NUCLEOTIDE SEQUENCE [LARGE SCALE GENOMIC DNA]</scope>
    <source>
        <strain evidence="6 7">PG-01</strain>
    </source>
</reference>
<organism evidence="6 7">
    <name type="scientific">Sporocytophaga myxococcoides</name>
    <dbReference type="NCBI Taxonomy" id="153721"/>
    <lineage>
        <taxon>Bacteria</taxon>
        <taxon>Pseudomonadati</taxon>
        <taxon>Bacteroidota</taxon>
        <taxon>Cytophagia</taxon>
        <taxon>Cytophagales</taxon>
        <taxon>Cytophagaceae</taxon>
        <taxon>Sporocytophaga</taxon>
    </lineage>
</organism>
<evidence type="ECO:0000259" key="5">
    <source>
        <dbReference type="Pfam" id="PF02797"/>
    </source>
</evidence>
<dbReference type="EMBL" id="BBLT01000011">
    <property type="protein sequence ID" value="GAL87202.1"/>
    <property type="molecule type" value="Genomic_DNA"/>
</dbReference>
<proteinExistence type="inferred from homology"/>
<dbReference type="AlphaFoldDB" id="A0A098LL85"/>
<dbReference type="Pfam" id="PF02797">
    <property type="entry name" value="Chal_sti_synt_C"/>
    <property type="match status" value="1"/>
</dbReference>
<dbReference type="PANTHER" id="PTHR11877">
    <property type="entry name" value="HYDROXYMETHYLGLUTARYL-COA SYNTHASE"/>
    <property type="match status" value="1"/>
</dbReference>
<feature type="active site" description="Acyl-thioester intermediate" evidence="3">
    <location>
        <position position="154"/>
    </location>
</feature>
<comment type="similarity">
    <text evidence="1">Belongs to the thiolase-like superfamily. Chalcone/stilbene synthases family.</text>
</comment>
<dbReference type="InterPro" id="IPR011141">
    <property type="entry name" value="Polyketide_synthase_type-III"/>
</dbReference>
<dbReference type="SUPFAM" id="SSF53901">
    <property type="entry name" value="Thiolase-like"/>
    <property type="match status" value="1"/>
</dbReference>
<keyword evidence="2" id="KW-0808">Transferase</keyword>
<dbReference type="OrthoDB" id="9786288at2"/>
<sequence length="386" mass="42593">MRSFITAIGTANPAHGFPQLKIAEFMSDAVSMTEEERQRLFTLYRATGIKHRYSVLPDFGTAFEDSDFFKPGEKAAMPSVAERMTLYRKEALPLSIAAIENCLDQLKSFSKDKITHLITVSCTGMYAPGLDLDIVQSLGLPHSVNRTCVNFMGCYAAFSALKVSDAICKSDKNAVVLMVCVELCTIHYQKSMNWDHILSNAIFGDGAAAVVIQGDKPKGVALSPELFHCDLLPEGRKDMAWSIADFGFEMILSSYVPSMIKGGIKELTSKLLSKLSYNVDEIDYFAIHPGGKKILEVIKDELEIKKVKCQQSFDVLAEYGNMSSPSILFVLKRIMHDLQNDFSSKRILSFAFGPGLTMESMVLEVVTSGFAKTLEGDKELINIGAV</sequence>
<evidence type="ECO:0000256" key="2">
    <source>
        <dbReference type="ARBA" id="ARBA00022679"/>
    </source>
</evidence>
<evidence type="ECO:0000313" key="7">
    <source>
        <dbReference type="Proteomes" id="UP000030185"/>
    </source>
</evidence>
<dbReference type="PANTHER" id="PTHR11877:SF46">
    <property type="entry name" value="TYPE III POLYKETIDE SYNTHASE A"/>
    <property type="match status" value="1"/>
</dbReference>
<dbReference type="GO" id="GO:0030639">
    <property type="term" value="P:polyketide biosynthetic process"/>
    <property type="evidence" value="ECO:0007669"/>
    <property type="project" value="TreeGrafter"/>
</dbReference>
<evidence type="ECO:0000256" key="3">
    <source>
        <dbReference type="PIRSR" id="PIRSR000451-1"/>
    </source>
</evidence>
<dbReference type="STRING" id="153721.MYP_4432"/>
<protein>
    <submittedName>
        <fullName evidence="6">Naringenin-chalcone synthase</fullName>
    </submittedName>
</protein>
<dbReference type="eggNOG" id="COG3424">
    <property type="taxonomic scope" value="Bacteria"/>
</dbReference>
<dbReference type="CDD" id="cd00831">
    <property type="entry name" value="CHS_like"/>
    <property type="match status" value="1"/>
</dbReference>
<dbReference type="InterPro" id="IPR016039">
    <property type="entry name" value="Thiolase-like"/>
</dbReference>
<name>A0A098LL85_9BACT</name>
<dbReference type="RefSeq" id="WP_045468150.1">
    <property type="nucleotide sequence ID" value="NZ_BBLT01000011.1"/>
</dbReference>
<gene>
    <name evidence="6" type="ORF">MYP_4432</name>
</gene>
<dbReference type="Gene3D" id="3.40.47.10">
    <property type="match status" value="2"/>
</dbReference>
<dbReference type="PIRSF" id="PIRSF000451">
    <property type="entry name" value="PKS_III"/>
    <property type="match status" value="1"/>
</dbReference>
<evidence type="ECO:0000256" key="1">
    <source>
        <dbReference type="ARBA" id="ARBA00005531"/>
    </source>
</evidence>
<dbReference type="InterPro" id="IPR001099">
    <property type="entry name" value="Chalcone/stilbene_synt_N"/>
</dbReference>
<evidence type="ECO:0000313" key="6">
    <source>
        <dbReference type="EMBL" id="GAL87202.1"/>
    </source>
</evidence>
<accession>A0A098LL85</accession>
<feature type="domain" description="Chalcone/stilbene synthase C-terminal" evidence="5">
    <location>
        <begin position="230"/>
        <end position="366"/>
    </location>
</feature>
<dbReference type="Pfam" id="PF00195">
    <property type="entry name" value="Chal_sti_synt_N"/>
    <property type="match status" value="1"/>
</dbReference>
<dbReference type="Proteomes" id="UP000030185">
    <property type="component" value="Unassembled WGS sequence"/>
</dbReference>
<dbReference type="InterPro" id="IPR012328">
    <property type="entry name" value="Chalcone/stilbene_synt_C"/>
</dbReference>
<dbReference type="GO" id="GO:0016747">
    <property type="term" value="F:acyltransferase activity, transferring groups other than amino-acyl groups"/>
    <property type="evidence" value="ECO:0007669"/>
    <property type="project" value="InterPro"/>
</dbReference>
<feature type="domain" description="Chalcone/stilbene synthase N-terminal" evidence="4">
    <location>
        <begin position="4"/>
        <end position="215"/>
    </location>
</feature>
<comment type="caution">
    <text evidence="6">The sequence shown here is derived from an EMBL/GenBank/DDBJ whole genome shotgun (WGS) entry which is preliminary data.</text>
</comment>
<keyword evidence="7" id="KW-1185">Reference proteome</keyword>
<evidence type="ECO:0000259" key="4">
    <source>
        <dbReference type="Pfam" id="PF00195"/>
    </source>
</evidence>